<feature type="transmembrane region" description="Helical" evidence="3">
    <location>
        <begin position="565"/>
        <end position="591"/>
    </location>
</feature>
<dbReference type="RefSeq" id="WP_014451370.1">
    <property type="nucleotide sequence ID" value="NC_017095.1"/>
</dbReference>
<keyword evidence="3" id="KW-0472">Membrane</keyword>
<dbReference type="KEGG" id="fpe:Ferpe_0811"/>
<evidence type="ECO:0000256" key="3">
    <source>
        <dbReference type="SAM" id="Phobius"/>
    </source>
</evidence>
<evidence type="ECO:0000313" key="6">
    <source>
        <dbReference type="Proteomes" id="UP000007384"/>
    </source>
</evidence>
<evidence type="ECO:0000313" key="5">
    <source>
        <dbReference type="EMBL" id="AFG34927.1"/>
    </source>
</evidence>
<dbReference type="AlphaFoldDB" id="H9UBN4"/>
<dbReference type="PATRIC" id="fig|771875.3.peg.834"/>
<dbReference type="PANTHER" id="PTHR24104">
    <property type="entry name" value="E3 UBIQUITIN-PROTEIN LIGASE NHLRC1-RELATED"/>
    <property type="match status" value="1"/>
</dbReference>
<dbReference type="SUPFAM" id="SSF101898">
    <property type="entry name" value="NHL repeat"/>
    <property type="match status" value="1"/>
</dbReference>
<reference evidence="5" key="1">
    <citation type="submission" date="2012-03" db="EMBL/GenBank/DDBJ databases">
        <title>Complete sequence of Fervidobacterium pennivorans DSM 9078.</title>
        <authorList>
            <consortium name="US DOE Joint Genome Institute"/>
            <person name="Lucas S."/>
            <person name="Han J."/>
            <person name="Lapidus A."/>
            <person name="Cheng J.-F."/>
            <person name="Goodwin L."/>
            <person name="Pitluck S."/>
            <person name="Peters L."/>
            <person name="Ovchinnikova G."/>
            <person name="Lu M."/>
            <person name="Detter J.C."/>
            <person name="Han C."/>
            <person name="Tapia R."/>
            <person name="Land M."/>
            <person name="Hauser L."/>
            <person name="Kyrpides N."/>
            <person name="Ivanova N."/>
            <person name="Pagani I."/>
            <person name="Noll K.M."/>
            <person name="Woyke T."/>
        </authorList>
    </citation>
    <scope>NUCLEOTIDE SEQUENCE</scope>
    <source>
        <strain evidence="5">DSM 9078</strain>
    </source>
</reference>
<dbReference type="Gene3D" id="2.120.10.30">
    <property type="entry name" value="TolB, C-terminal domain"/>
    <property type="match status" value="1"/>
</dbReference>
<dbReference type="OrthoDB" id="9799230at2"/>
<name>H9UBN4_FERPD</name>
<feature type="transmembrane region" description="Helical" evidence="3">
    <location>
        <begin position="497"/>
        <end position="518"/>
    </location>
</feature>
<dbReference type="InterPro" id="IPR011990">
    <property type="entry name" value="TPR-like_helical_dom_sf"/>
</dbReference>
<dbReference type="GO" id="GO:0061630">
    <property type="term" value="F:ubiquitin protein ligase activity"/>
    <property type="evidence" value="ECO:0007669"/>
    <property type="project" value="TreeGrafter"/>
</dbReference>
<sequence length="675" mass="77435">MTKLCSKELSLIVFSLTTLIVSSILGYAPYYTYTLGIGDNLVRTQDAFVPWRKLVFDTSSISDIFWHKGKLYISDSQNARIEIINFASEDRTTVSYVGEGTLTNPDGIYVDENDYIYVADSWAQSVYKFAPDGNLVLTISKPDSPIYGRLNDFIPLKVAADRRGNIYVVCQGVTNGLAVFNKDGRFLSFFGANTPKVTLRMVLQRLIFTESQRAQLLKIRPPSPTSVTIDHTNAVWTITQGLKEDAIKRFNVAGVNIYPKLSLSNDKFVDIDVDSLGTVYALTADGLVYVYDLLGNLIFVFGGQSFYENRLGLFRSASAIAVTDDGRIFVLDKEDGTVTIFRITFFGKLVLKGVYYYNQGMYLESEKIWRDIQKTNSAFVLTYKVLGNVEFKKENYTKAFEYFRLARDAKGYSDAFWYIRNIWLQKTVGPVFFVLVFLAIADLIRTILLRQGFIKKREKKAIKMDNFLIKQLRYTWLFIKNPFDAVYEMKRHDRISWFTGIFLYLLLYAENVIIRIIGSPLFVGFDARKINFLGLFVDTYRLFFLFVLSNFLVSEISEGEGKFKHIFIGTIASFLPYLLFSVPLALITNLLTLNESFIYTFGMQIIWGWSFVLLFIVIAQVHNFSFGETVRNFLLTIFAMILITILLVIIAVLVREEFSFLTSIFEELIYRVKVK</sequence>
<dbReference type="Pfam" id="PF08450">
    <property type="entry name" value="SGL"/>
    <property type="match status" value="1"/>
</dbReference>
<feature type="transmembrane region" description="Helical" evidence="3">
    <location>
        <begin position="633"/>
        <end position="654"/>
    </location>
</feature>
<dbReference type="InterPro" id="IPR011042">
    <property type="entry name" value="6-blade_b-propeller_TolB-like"/>
</dbReference>
<dbReference type="InterPro" id="IPR050952">
    <property type="entry name" value="TRIM-NHL_E3_ligases"/>
</dbReference>
<dbReference type="InterPro" id="IPR013658">
    <property type="entry name" value="SGL"/>
</dbReference>
<dbReference type="eggNOG" id="COG3391">
    <property type="taxonomic scope" value="Bacteria"/>
</dbReference>
<keyword evidence="1" id="KW-0677">Repeat</keyword>
<accession>H9UBN4</accession>
<feature type="transmembrane region" description="Helical" evidence="3">
    <location>
        <begin position="597"/>
        <end position="621"/>
    </location>
</feature>
<dbReference type="Proteomes" id="UP000007384">
    <property type="component" value="Chromosome"/>
</dbReference>
<dbReference type="GO" id="GO:0008270">
    <property type="term" value="F:zinc ion binding"/>
    <property type="evidence" value="ECO:0007669"/>
    <property type="project" value="UniProtKB-KW"/>
</dbReference>
<keyword evidence="3" id="KW-0812">Transmembrane</keyword>
<feature type="transmembrane region" description="Helical" evidence="3">
    <location>
        <begin position="428"/>
        <end position="449"/>
    </location>
</feature>
<dbReference type="CDD" id="cd05819">
    <property type="entry name" value="NHL"/>
    <property type="match status" value="1"/>
</dbReference>
<dbReference type="STRING" id="771875.Ferpe_0811"/>
<keyword evidence="6" id="KW-1185">Reference proteome</keyword>
<evidence type="ECO:0000256" key="2">
    <source>
        <dbReference type="PROSITE-ProRule" id="PRU00504"/>
    </source>
</evidence>
<dbReference type="GO" id="GO:0043161">
    <property type="term" value="P:proteasome-mediated ubiquitin-dependent protein catabolic process"/>
    <property type="evidence" value="ECO:0007669"/>
    <property type="project" value="TreeGrafter"/>
</dbReference>
<dbReference type="Gene3D" id="1.25.40.10">
    <property type="entry name" value="Tetratricopeptide repeat domain"/>
    <property type="match status" value="1"/>
</dbReference>
<evidence type="ECO:0000259" key="4">
    <source>
        <dbReference type="Pfam" id="PF08450"/>
    </source>
</evidence>
<organism evidence="5 6">
    <name type="scientific">Fervidobacterium pennivorans (strain DSM 9078 / Ven5)</name>
    <dbReference type="NCBI Taxonomy" id="771875"/>
    <lineage>
        <taxon>Bacteria</taxon>
        <taxon>Thermotogati</taxon>
        <taxon>Thermotogota</taxon>
        <taxon>Thermotogae</taxon>
        <taxon>Thermotogales</taxon>
        <taxon>Fervidobacteriaceae</taxon>
        <taxon>Fervidobacterium</taxon>
    </lineage>
</organism>
<feature type="transmembrane region" description="Helical" evidence="3">
    <location>
        <begin position="530"/>
        <end position="553"/>
    </location>
</feature>
<protein>
    <submittedName>
        <fullName evidence="5">Gluconolactonase</fullName>
    </submittedName>
</protein>
<dbReference type="SUPFAM" id="SSF81901">
    <property type="entry name" value="HCP-like"/>
    <property type="match status" value="1"/>
</dbReference>
<feature type="domain" description="SMP-30/Gluconolactonase/LRE-like region" evidence="4">
    <location>
        <begin position="70"/>
        <end position="142"/>
    </location>
</feature>
<keyword evidence="3" id="KW-1133">Transmembrane helix</keyword>
<dbReference type="PANTHER" id="PTHR24104:SF25">
    <property type="entry name" value="PROTEIN LIN-41"/>
    <property type="match status" value="1"/>
</dbReference>
<dbReference type="HOGENOM" id="CLU_024978_0_0_0"/>
<dbReference type="EMBL" id="CP003260">
    <property type="protein sequence ID" value="AFG34927.1"/>
    <property type="molecule type" value="Genomic_DNA"/>
</dbReference>
<evidence type="ECO:0000256" key="1">
    <source>
        <dbReference type="ARBA" id="ARBA00022737"/>
    </source>
</evidence>
<dbReference type="GO" id="GO:0000209">
    <property type="term" value="P:protein polyubiquitination"/>
    <property type="evidence" value="ECO:0007669"/>
    <property type="project" value="TreeGrafter"/>
</dbReference>
<dbReference type="PROSITE" id="PS51125">
    <property type="entry name" value="NHL"/>
    <property type="match status" value="1"/>
</dbReference>
<dbReference type="InterPro" id="IPR001258">
    <property type="entry name" value="NHL_repeat"/>
</dbReference>
<proteinExistence type="predicted"/>
<gene>
    <name evidence="5" type="ordered locus">Ferpe_0811</name>
</gene>
<feature type="repeat" description="NHL" evidence="2">
    <location>
        <begin position="100"/>
        <end position="132"/>
    </location>
</feature>